<organism evidence="6 7">
    <name type="scientific">Photobacterium profundum (strain SS9)</name>
    <dbReference type="NCBI Taxonomy" id="298386"/>
    <lineage>
        <taxon>Bacteria</taxon>
        <taxon>Pseudomonadati</taxon>
        <taxon>Pseudomonadota</taxon>
        <taxon>Gammaproteobacteria</taxon>
        <taxon>Vibrionales</taxon>
        <taxon>Vibrionaceae</taxon>
        <taxon>Photobacterium</taxon>
    </lineage>
</organism>
<dbReference type="Proteomes" id="UP000000593">
    <property type="component" value="Chromosome 2"/>
</dbReference>
<evidence type="ECO:0000256" key="1">
    <source>
        <dbReference type="ARBA" id="ARBA00002286"/>
    </source>
</evidence>
<evidence type="ECO:0000256" key="3">
    <source>
        <dbReference type="ARBA" id="ARBA00023125"/>
    </source>
</evidence>
<dbReference type="GO" id="GO:0006310">
    <property type="term" value="P:DNA recombination"/>
    <property type="evidence" value="ECO:0007669"/>
    <property type="project" value="UniProtKB-KW"/>
</dbReference>
<dbReference type="GO" id="GO:0003677">
    <property type="term" value="F:DNA binding"/>
    <property type="evidence" value="ECO:0007669"/>
    <property type="project" value="UniProtKB-KW"/>
</dbReference>
<dbReference type="KEGG" id="ppr:PBPRB0015"/>
<gene>
    <name evidence="6" type="primary">BR1855</name>
    <name evidence="6" type="ordered locus">PBPRB0015</name>
</gene>
<dbReference type="Pfam" id="PF13610">
    <property type="entry name" value="DDE_Tnp_IS240"/>
    <property type="match status" value="1"/>
</dbReference>
<evidence type="ECO:0000256" key="2">
    <source>
        <dbReference type="ARBA" id="ARBA00022578"/>
    </source>
</evidence>
<dbReference type="PANTHER" id="PTHR35528">
    <property type="entry name" value="BLL1675 PROTEIN"/>
    <property type="match status" value="1"/>
</dbReference>
<dbReference type="HOGENOM" id="CLU_067322_1_0_6"/>
<comment type="function">
    <text evidence="1">Involved in the transposition of the insertion sequence.</text>
</comment>
<feature type="domain" description="DDE" evidence="5">
    <location>
        <begin position="82"/>
        <end position="221"/>
    </location>
</feature>
<keyword evidence="7" id="KW-1185">Reference proteome</keyword>
<dbReference type="InterPro" id="IPR036397">
    <property type="entry name" value="RNaseH_sf"/>
</dbReference>
<dbReference type="InterPro" id="IPR047930">
    <property type="entry name" value="Transpos_IS6"/>
</dbReference>
<dbReference type="EMBL" id="CR378675">
    <property type="protein sequence ID" value="CAG21888.1"/>
    <property type="molecule type" value="Genomic_DNA"/>
</dbReference>
<evidence type="ECO:0000313" key="7">
    <source>
        <dbReference type="Proteomes" id="UP000000593"/>
    </source>
</evidence>
<sequence>MQNFFLRSDRMTIKFTGRHFPSEIILQSVRYYLSYKLSYREIEEVLAERGINVDHSTLNRWVIKYAPLLEHRARGRKKPVASSWRMDETYINVKGQWKYYYRAVDKYGDVIDFLLRDKQDEKAARAFFQKAIGQHGLPDKVVIDGSHSNALTLHHINVDLWHNGHMLSLIEILSIKYLNNIVEQSHRRVKGKMNQCLGWKSDEGAKATLAGIELWSMIKNGQLDNPDGLSVWDEFYALAA</sequence>
<dbReference type="NCBIfam" id="NF033587">
    <property type="entry name" value="transpos_IS6"/>
    <property type="match status" value="1"/>
</dbReference>
<proteinExistence type="predicted"/>
<protein>
    <submittedName>
        <fullName evidence="6">Transposase</fullName>
    </submittedName>
</protein>
<name>Q6LKK8_PHOPR</name>
<dbReference type="InterPro" id="IPR052183">
    <property type="entry name" value="IS_Transposase"/>
</dbReference>
<dbReference type="eggNOG" id="COG3316">
    <property type="taxonomic scope" value="Bacteria"/>
</dbReference>
<dbReference type="GO" id="GO:0032196">
    <property type="term" value="P:transposition"/>
    <property type="evidence" value="ECO:0007669"/>
    <property type="project" value="UniProtKB-KW"/>
</dbReference>
<keyword evidence="2" id="KW-0815">Transposition</keyword>
<evidence type="ECO:0000256" key="4">
    <source>
        <dbReference type="ARBA" id="ARBA00023172"/>
    </source>
</evidence>
<dbReference type="PANTHER" id="PTHR35528:SF3">
    <property type="entry name" value="BLL1675 PROTEIN"/>
    <property type="match status" value="1"/>
</dbReference>
<accession>Q6LKK8</accession>
<reference evidence="7" key="1">
    <citation type="journal article" date="2005" name="Science">
        <title>Life at depth: Photobacterium profundum genome sequence and expression analysis.</title>
        <authorList>
            <person name="Vezzi A."/>
            <person name="Campanaro S."/>
            <person name="D'Angelo M."/>
            <person name="Simonato F."/>
            <person name="Vitulo N."/>
            <person name="Lauro F.M."/>
            <person name="Cestaro A."/>
            <person name="Malacrida G."/>
            <person name="Simionati B."/>
            <person name="Cannata N."/>
            <person name="Romualdi C."/>
            <person name="Bartlett D.H."/>
            <person name="Valle G."/>
        </authorList>
    </citation>
    <scope>NUCLEOTIDE SEQUENCE [LARGE SCALE GENOMIC DNA]</scope>
    <source>
        <strain evidence="7">ATCC BAA-1253 / SS9</strain>
    </source>
</reference>
<dbReference type="Gene3D" id="3.30.420.10">
    <property type="entry name" value="Ribonuclease H-like superfamily/Ribonuclease H"/>
    <property type="match status" value="1"/>
</dbReference>
<dbReference type="STRING" id="298386.PBPRB0015"/>
<keyword evidence="4" id="KW-0233">DNA recombination</keyword>
<dbReference type="InterPro" id="IPR012337">
    <property type="entry name" value="RNaseH-like_sf"/>
</dbReference>
<dbReference type="SUPFAM" id="SSF53098">
    <property type="entry name" value="Ribonuclease H-like"/>
    <property type="match status" value="1"/>
</dbReference>
<dbReference type="AlphaFoldDB" id="Q6LKK8"/>
<evidence type="ECO:0000313" key="6">
    <source>
        <dbReference type="EMBL" id="CAG21888.1"/>
    </source>
</evidence>
<dbReference type="InterPro" id="IPR032874">
    <property type="entry name" value="DDE_dom"/>
</dbReference>
<keyword evidence="3" id="KW-0238">DNA-binding</keyword>
<evidence type="ECO:0000259" key="5">
    <source>
        <dbReference type="Pfam" id="PF13610"/>
    </source>
</evidence>